<keyword evidence="1" id="KW-0653">Protein transport</keyword>
<dbReference type="AlphaFoldDB" id="A0A8S9YNI6"/>
<dbReference type="GO" id="GO:0006913">
    <property type="term" value="P:nucleocytoplasmic transport"/>
    <property type="evidence" value="ECO:0007669"/>
    <property type="project" value="UniProtKB-UniRule"/>
</dbReference>
<protein>
    <recommendedName>
        <fullName evidence="1">Nuclear transport factor 2</fullName>
        <shortName evidence="1">NTF-2</shortName>
    </recommendedName>
</protein>
<dbReference type="PROSITE" id="PS50177">
    <property type="entry name" value="NTF2_DOMAIN"/>
    <property type="match status" value="1"/>
</dbReference>
<comment type="caution">
    <text evidence="3">The sequence shown here is derived from an EMBL/GenBank/DDBJ whole genome shotgun (WGS) entry which is preliminary data.</text>
</comment>
<comment type="subcellular location">
    <subcellularLocation>
        <location evidence="1">Cytoplasm</location>
    </subcellularLocation>
    <subcellularLocation>
        <location evidence="1">Nucleus</location>
    </subcellularLocation>
</comment>
<name>A0A8S9YNI6_9TREM</name>
<dbReference type="OrthoDB" id="6507044at2759"/>
<evidence type="ECO:0000259" key="2">
    <source>
        <dbReference type="PROSITE" id="PS50177"/>
    </source>
</evidence>
<dbReference type="Gene3D" id="3.10.450.50">
    <property type="match status" value="1"/>
</dbReference>
<feature type="domain" description="NTF2" evidence="2">
    <location>
        <begin position="9"/>
        <end position="119"/>
    </location>
</feature>
<keyword evidence="4" id="KW-1185">Reference proteome</keyword>
<gene>
    <name evidence="3" type="ORF">EG68_06546</name>
</gene>
<dbReference type="GO" id="GO:0015031">
    <property type="term" value="P:protein transport"/>
    <property type="evidence" value="ECO:0007669"/>
    <property type="project" value="UniProtKB-KW"/>
</dbReference>
<organism evidence="3 4">
    <name type="scientific">Paragonimus skrjabini miyazakii</name>
    <dbReference type="NCBI Taxonomy" id="59628"/>
    <lineage>
        <taxon>Eukaryota</taxon>
        <taxon>Metazoa</taxon>
        <taxon>Spiralia</taxon>
        <taxon>Lophotrochozoa</taxon>
        <taxon>Platyhelminthes</taxon>
        <taxon>Trematoda</taxon>
        <taxon>Digenea</taxon>
        <taxon>Plagiorchiida</taxon>
        <taxon>Troglotremata</taxon>
        <taxon>Troglotrematidae</taxon>
        <taxon>Paragonimus</taxon>
    </lineage>
</organism>
<dbReference type="GO" id="GO:0005737">
    <property type="term" value="C:cytoplasm"/>
    <property type="evidence" value="ECO:0007669"/>
    <property type="project" value="UniProtKB-SubCell"/>
</dbReference>
<reference evidence="3" key="1">
    <citation type="submission" date="2019-07" db="EMBL/GenBank/DDBJ databases">
        <title>Annotation for the trematode Paragonimus miyazaki's.</title>
        <authorList>
            <person name="Choi Y.-J."/>
        </authorList>
    </citation>
    <scope>NUCLEOTIDE SEQUENCE</scope>
    <source>
        <strain evidence="3">Japan</strain>
    </source>
</reference>
<keyword evidence="1" id="KW-0813">Transport</keyword>
<dbReference type="InterPro" id="IPR032710">
    <property type="entry name" value="NTF2-like_dom_sf"/>
</dbReference>
<keyword evidence="1" id="KW-0539">Nucleus</keyword>
<dbReference type="InterPro" id="IPR045875">
    <property type="entry name" value="NTF2"/>
</dbReference>
<dbReference type="SUPFAM" id="SSF54427">
    <property type="entry name" value="NTF2-like"/>
    <property type="match status" value="1"/>
</dbReference>
<proteinExistence type="predicted"/>
<evidence type="ECO:0000313" key="4">
    <source>
        <dbReference type="Proteomes" id="UP000822476"/>
    </source>
</evidence>
<dbReference type="GO" id="GO:0005634">
    <property type="term" value="C:nucleus"/>
    <property type="evidence" value="ECO:0007669"/>
    <property type="project" value="UniProtKB-SubCell"/>
</dbReference>
<dbReference type="InterPro" id="IPR018222">
    <property type="entry name" value="Nuclear_transport_factor_2_euk"/>
</dbReference>
<dbReference type="CDD" id="cd00780">
    <property type="entry name" value="NTF2"/>
    <property type="match status" value="1"/>
</dbReference>
<evidence type="ECO:0000313" key="3">
    <source>
        <dbReference type="EMBL" id="KAF7256455.1"/>
    </source>
</evidence>
<sequence length="124" mass="14088">MNQVNYDEIGKQFAAQYYQALQTCRASIGAFYHEQARMTYEGVEVIGRENISQKLQGIKCNTLQVALTSVDTHPSDNALLILVCGQLKSDDDHPLPFSEVFMLSLINESFLICNSMFRLNLHHF</sequence>
<dbReference type="Proteomes" id="UP000822476">
    <property type="component" value="Unassembled WGS sequence"/>
</dbReference>
<keyword evidence="1" id="KW-0963">Cytoplasm</keyword>
<comment type="function">
    <text evidence="1">Has a role in nuclear-cytoplasmic transport of proteins and mRNAs.</text>
</comment>
<dbReference type="GO" id="GO:0051028">
    <property type="term" value="P:mRNA transport"/>
    <property type="evidence" value="ECO:0007669"/>
    <property type="project" value="UniProtKB-UniRule"/>
</dbReference>
<dbReference type="PANTHER" id="PTHR12612">
    <property type="entry name" value="NUCLEAR TRANSPORT FACTOR 2"/>
    <property type="match status" value="1"/>
</dbReference>
<evidence type="ECO:0000256" key="1">
    <source>
        <dbReference type="RuleBase" id="RU369002"/>
    </source>
</evidence>
<dbReference type="Pfam" id="PF02136">
    <property type="entry name" value="NTF2"/>
    <property type="match status" value="1"/>
</dbReference>
<dbReference type="InterPro" id="IPR002075">
    <property type="entry name" value="NTF2_dom"/>
</dbReference>
<accession>A0A8S9YNI6</accession>
<dbReference type="EMBL" id="JTDE01003110">
    <property type="protein sequence ID" value="KAF7256455.1"/>
    <property type="molecule type" value="Genomic_DNA"/>
</dbReference>